<keyword evidence="8" id="KW-0406">Ion transport</keyword>
<keyword evidence="5 10" id="KW-0812">Transmembrane</keyword>
<keyword evidence="3" id="KW-1003">Cell membrane</keyword>
<evidence type="ECO:0000256" key="5">
    <source>
        <dbReference type="ARBA" id="ARBA00022692"/>
    </source>
</evidence>
<dbReference type="EMBL" id="JACHHG010000004">
    <property type="protein sequence ID" value="MBB6097961.1"/>
    <property type="molecule type" value="Genomic_DNA"/>
</dbReference>
<name>A0A841HWQ4_9DEIO</name>
<keyword evidence="2" id="KW-0813">Transport</keyword>
<evidence type="ECO:0000256" key="7">
    <source>
        <dbReference type="ARBA" id="ARBA00022989"/>
    </source>
</evidence>
<gene>
    <name evidence="11" type="ORF">HNR42_001384</name>
</gene>
<feature type="transmembrane region" description="Helical" evidence="10">
    <location>
        <begin position="408"/>
        <end position="428"/>
    </location>
</feature>
<dbReference type="GO" id="GO:0005886">
    <property type="term" value="C:plasma membrane"/>
    <property type="evidence" value="ECO:0007669"/>
    <property type="project" value="UniProtKB-SubCell"/>
</dbReference>
<dbReference type="GO" id="GO:0015379">
    <property type="term" value="F:potassium:chloride symporter activity"/>
    <property type="evidence" value="ECO:0007669"/>
    <property type="project" value="InterPro"/>
</dbReference>
<reference evidence="11 12" key="1">
    <citation type="submission" date="2020-08" db="EMBL/GenBank/DDBJ databases">
        <title>Genomic Encyclopedia of Type Strains, Phase IV (KMG-IV): sequencing the most valuable type-strain genomes for metagenomic binning, comparative biology and taxonomic classification.</title>
        <authorList>
            <person name="Goeker M."/>
        </authorList>
    </citation>
    <scope>NUCLEOTIDE SEQUENCE [LARGE SCALE GENOMIC DNA]</scope>
    <source>
        <strain evidence="11 12">DSM 21458</strain>
    </source>
</reference>
<feature type="transmembrane region" description="Helical" evidence="10">
    <location>
        <begin position="190"/>
        <end position="209"/>
    </location>
</feature>
<evidence type="ECO:0000313" key="12">
    <source>
        <dbReference type="Proteomes" id="UP000569951"/>
    </source>
</evidence>
<accession>A0A841HWQ4</accession>
<keyword evidence="9 10" id="KW-0472">Membrane</keyword>
<dbReference type="PANTHER" id="PTHR32024">
    <property type="entry name" value="TRK SYSTEM POTASSIUM UPTAKE PROTEIN TRKG-RELATED"/>
    <property type="match status" value="1"/>
</dbReference>
<evidence type="ECO:0000256" key="9">
    <source>
        <dbReference type="ARBA" id="ARBA00023136"/>
    </source>
</evidence>
<dbReference type="Proteomes" id="UP000569951">
    <property type="component" value="Unassembled WGS sequence"/>
</dbReference>
<dbReference type="NCBIfam" id="TIGR00933">
    <property type="entry name" value="2a38"/>
    <property type="match status" value="1"/>
</dbReference>
<evidence type="ECO:0000256" key="8">
    <source>
        <dbReference type="ARBA" id="ARBA00023065"/>
    </source>
</evidence>
<keyword evidence="7 10" id="KW-1133">Transmembrane helix</keyword>
<sequence>MRSFRSRPLSPAQLIARVYAAGIVLGTALLMLPISHQPGQRPTLLEALFTATSSLCITGLSVVDVGSTFSRFGQVVMLLLFQAGGLGIITLGTLVALVGGRRLGFHDRLNVATQLNAAEVGGIVGILRRIVLFVFGAELVGVLLLYPRFAVLEGPLEGLFYAVFHSISAFNHAGFSLYPDGMLRFVSDPLVSLSLSALVLVGSLGFLSVMELVRYRQNPRRYRLSLATKAALVTSGVLLALSLLAVLLLEWNNPKTLGALPWYDKLLAGFFQAVTPRSGGFSTVDYGGMTQATLMVTVLLMFVGANPSSTGGGIKTTTFFVLVTSAWSMIRGRPNIVAFRRRIGEGVVLRAGVVAVLSLTLVVTALIALFLSDPQVPGLALIFETVSAFGTVGLSTGITANLSTTGQLVLIALMYLGRIGPLTFALAVSRPSRRSEGVIYPREDEIPIG</sequence>
<evidence type="ECO:0000256" key="1">
    <source>
        <dbReference type="ARBA" id="ARBA00004651"/>
    </source>
</evidence>
<feature type="transmembrane region" description="Helical" evidence="10">
    <location>
        <begin position="120"/>
        <end position="146"/>
    </location>
</feature>
<dbReference type="AlphaFoldDB" id="A0A841HWQ4"/>
<dbReference type="InterPro" id="IPR004772">
    <property type="entry name" value="TrkH"/>
</dbReference>
<keyword evidence="4" id="KW-0633">Potassium transport</keyword>
<evidence type="ECO:0000256" key="3">
    <source>
        <dbReference type="ARBA" id="ARBA00022475"/>
    </source>
</evidence>
<feature type="transmembrane region" description="Helical" evidence="10">
    <location>
        <begin position="286"/>
        <end position="305"/>
    </location>
</feature>
<feature type="transmembrane region" description="Helical" evidence="10">
    <location>
        <begin position="230"/>
        <end position="249"/>
    </location>
</feature>
<feature type="transmembrane region" description="Helical" evidence="10">
    <location>
        <begin position="378"/>
        <end position="402"/>
    </location>
</feature>
<evidence type="ECO:0000256" key="6">
    <source>
        <dbReference type="ARBA" id="ARBA00022958"/>
    </source>
</evidence>
<comment type="caution">
    <text evidence="11">The sequence shown here is derived from an EMBL/GenBank/DDBJ whole genome shotgun (WGS) entry which is preliminary data.</text>
</comment>
<evidence type="ECO:0000313" key="11">
    <source>
        <dbReference type="EMBL" id="MBB6097961.1"/>
    </source>
</evidence>
<comment type="subcellular location">
    <subcellularLocation>
        <location evidence="1">Cell membrane</location>
        <topology evidence="1">Multi-pass membrane protein</topology>
    </subcellularLocation>
</comment>
<dbReference type="InterPro" id="IPR003445">
    <property type="entry name" value="Cat_transpt"/>
</dbReference>
<feature type="transmembrane region" description="Helical" evidence="10">
    <location>
        <begin position="75"/>
        <end position="100"/>
    </location>
</feature>
<evidence type="ECO:0000256" key="10">
    <source>
        <dbReference type="SAM" id="Phobius"/>
    </source>
</evidence>
<protein>
    <submittedName>
        <fullName evidence="11">Trk system potassium uptake protein TrkH</fullName>
    </submittedName>
</protein>
<feature type="transmembrane region" description="Helical" evidence="10">
    <location>
        <begin position="12"/>
        <end position="32"/>
    </location>
</feature>
<dbReference type="RefSeq" id="WP_183985908.1">
    <property type="nucleotide sequence ID" value="NZ_JACHHG010000004.1"/>
</dbReference>
<organism evidence="11 12">
    <name type="scientific">Deinobacterium chartae</name>
    <dbReference type="NCBI Taxonomy" id="521158"/>
    <lineage>
        <taxon>Bacteria</taxon>
        <taxon>Thermotogati</taxon>
        <taxon>Deinococcota</taxon>
        <taxon>Deinococci</taxon>
        <taxon>Deinococcales</taxon>
        <taxon>Deinococcaceae</taxon>
        <taxon>Deinobacterium</taxon>
    </lineage>
</organism>
<dbReference type="PANTHER" id="PTHR32024:SF1">
    <property type="entry name" value="KTR SYSTEM POTASSIUM UPTAKE PROTEIN B"/>
    <property type="match status" value="1"/>
</dbReference>
<evidence type="ECO:0000256" key="4">
    <source>
        <dbReference type="ARBA" id="ARBA00022538"/>
    </source>
</evidence>
<evidence type="ECO:0000256" key="2">
    <source>
        <dbReference type="ARBA" id="ARBA00022448"/>
    </source>
</evidence>
<feature type="transmembrane region" description="Helical" evidence="10">
    <location>
        <begin position="350"/>
        <end position="371"/>
    </location>
</feature>
<keyword evidence="12" id="KW-1185">Reference proteome</keyword>
<keyword evidence="6" id="KW-0630">Potassium</keyword>
<proteinExistence type="predicted"/>
<dbReference type="Pfam" id="PF02386">
    <property type="entry name" value="TrkH"/>
    <property type="match status" value="1"/>
</dbReference>